<proteinExistence type="predicted"/>
<evidence type="ECO:0000256" key="1">
    <source>
        <dbReference type="SAM" id="Phobius"/>
    </source>
</evidence>
<dbReference type="STRING" id="1111454.HMPREF1250_2028"/>
<keyword evidence="1" id="KW-0472">Membrane</keyword>
<dbReference type="eggNOG" id="COG5336">
    <property type="taxonomic scope" value="Bacteria"/>
</dbReference>
<evidence type="ECO:0000313" key="2">
    <source>
        <dbReference type="EMBL" id="ERT62000.1"/>
    </source>
</evidence>
<keyword evidence="1" id="KW-0812">Transmembrane</keyword>
<dbReference type="AlphaFoldDB" id="U7URP2"/>
<comment type="caution">
    <text evidence="2">The sequence shown here is derived from an EMBL/GenBank/DDBJ whole genome shotgun (WGS) entry which is preliminary data.</text>
</comment>
<dbReference type="Proteomes" id="UP000017090">
    <property type="component" value="Unassembled WGS sequence"/>
</dbReference>
<organism evidence="2 3">
    <name type="scientific">Megasphaera vaginalis</name>
    <name type="common">ex Srinivasan et al. 2021</name>
    <dbReference type="NCBI Taxonomy" id="1111454"/>
    <lineage>
        <taxon>Bacteria</taxon>
        <taxon>Bacillati</taxon>
        <taxon>Bacillota</taxon>
        <taxon>Negativicutes</taxon>
        <taxon>Veillonellales</taxon>
        <taxon>Veillonellaceae</taxon>
        <taxon>Megasphaera</taxon>
    </lineage>
</organism>
<keyword evidence="1" id="KW-1133">Transmembrane helix</keyword>
<dbReference type="EMBL" id="AWXA01000007">
    <property type="protein sequence ID" value="ERT62000.1"/>
    <property type="molecule type" value="Genomic_DNA"/>
</dbReference>
<protein>
    <submittedName>
        <fullName evidence="2">Putative F0F1-ATPase subunit</fullName>
    </submittedName>
</protein>
<evidence type="ECO:0000313" key="3">
    <source>
        <dbReference type="Proteomes" id="UP000017090"/>
    </source>
</evidence>
<dbReference type="InterPro" id="IPR032820">
    <property type="entry name" value="ATPase_put"/>
</dbReference>
<dbReference type="OrthoDB" id="1629807at2"/>
<sequence length="79" mass="8614">MIRKNGKNTGLLHLIAVAASLGLTLFVNIVVGVLIGRFIDGFLNSEPFGLIFCALLGAATGFWSLYKRALALYQEDDER</sequence>
<keyword evidence="3" id="KW-1185">Reference proteome</keyword>
<dbReference type="RefSeq" id="WP_023052896.1">
    <property type="nucleotide sequence ID" value="NZ_AWXA01000007.1"/>
</dbReference>
<name>U7URP2_9FIRM</name>
<dbReference type="PATRIC" id="fig|1111454.3.peg.357"/>
<gene>
    <name evidence="2" type="ORF">HMPREF1250_2028</name>
</gene>
<accession>U7URP2</accession>
<feature type="transmembrane region" description="Helical" evidence="1">
    <location>
        <begin position="12"/>
        <end position="35"/>
    </location>
</feature>
<feature type="transmembrane region" description="Helical" evidence="1">
    <location>
        <begin position="47"/>
        <end position="66"/>
    </location>
</feature>
<dbReference type="Pfam" id="PF09527">
    <property type="entry name" value="ATPase_gene1"/>
    <property type="match status" value="1"/>
</dbReference>
<reference evidence="2 3" key="1">
    <citation type="submission" date="2013-09" db="EMBL/GenBank/DDBJ databases">
        <authorList>
            <person name="Durkin A.S."/>
            <person name="Haft D.R."/>
            <person name="McCorrison J."/>
            <person name="Torralba M."/>
            <person name="Gillis M."/>
            <person name="Haft D.H."/>
            <person name="Methe B."/>
            <person name="Sutton G."/>
            <person name="Nelson K.E."/>
        </authorList>
    </citation>
    <scope>NUCLEOTIDE SEQUENCE [LARGE SCALE GENOMIC DNA]</scope>
    <source>
        <strain evidence="2 3">BV3C16-1</strain>
    </source>
</reference>